<dbReference type="Gene3D" id="1.10.1660.10">
    <property type="match status" value="1"/>
</dbReference>
<evidence type="ECO:0000313" key="6">
    <source>
        <dbReference type="Proteomes" id="UP001201273"/>
    </source>
</evidence>
<dbReference type="InterPro" id="IPR000551">
    <property type="entry name" value="MerR-type_HTH_dom"/>
</dbReference>
<evidence type="ECO:0000256" key="2">
    <source>
        <dbReference type="ARBA" id="ARBA00023125"/>
    </source>
</evidence>
<dbReference type="PROSITE" id="PS50937">
    <property type="entry name" value="HTH_MERR_2"/>
    <property type="match status" value="1"/>
</dbReference>
<dbReference type="Pfam" id="PF13411">
    <property type="entry name" value="MerR_1"/>
    <property type="match status" value="1"/>
</dbReference>
<dbReference type="SUPFAM" id="SSF46955">
    <property type="entry name" value="Putative DNA-binding domain"/>
    <property type="match status" value="1"/>
</dbReference>
<name>A0ABS8WAX9_9GAMM</name>
<keyword evidence="2" id="KW-0238">DNA-binding</keyword>
<dbReference type="InterPro" id="IPR009061">
    <property type="entry name" value="DNA-bd_dom_put_sf"/>
</dbReference>
<dbReference type="RefSeq" id="WP_233053841.1">
    <property type="nucleotide sequence ID" value="NZ_JAIMJA010000016.1"/>
</dbReference>
<dbReference type="CDD" id="cd01104">
    <property type="entry name" value="HTH_MlrA-CarA"/>
    <property type="match status" value="1"/>
</dbReference>
<evidence type="ECO:0000313" key="5">
    <source>
        <dbReference type="EMBL" id="MCE2596191.1"/>
    </source>
</evidence>
<accession>A0ABS8WAX9</accession>
<keyword evidence="1" id="KW-0805">Transcription regulation</keyword>
<evidence type="ECO:0000256" key="3">
    <source>
        <dbReference type="ARBA" id="ARBA00023163"/>
    </source>
</evidence>
<evidence type="ECO:0000256" key="1">
    <source>
        <dbReference type="ARBA" id="ARBA00023015"/>
    </source>
</evidence>
<feature type="domain" description="HTH merR-type" evidence="4">
    <location>
        <begin position="7"/>
        <end position="76"/>
    </location>
</feature>
<dbReference type="InterPro" id="IPR047057">
    <property type="entry name" value="MerR_fam"/>
</dbReference>
<keyword evidence="3" id="KW-0804">Transcription</keyword>
<dbReference type="SMART" id="SM00422">
    <property type="entry name" value="HTH_MERR"/>
    <property type="match status" value="1"/>
</dbReference>
<proteinExistence type="predicted"/>
<dbReference type="PANTHER" id="PTHR30204">
    <property type="entry name" value="REDOX-CYCLING DRUG-SENSING TRANSCRIPTIONAL ACTIVATOR SOXR"/>
    <property type="match status" value="1"/>
</dbReference>
<keyword evidence="6" id="KW-1185">Reference proteome</keyword>
<gene>
    <name evidence="5" type="ORF">K6Y31_15360</name>
</gene>
<protein>
    <submittedName>
        <fullName evidence="5">MerR family transcriptional regulator</fullName>
    </submittedName>
</protein>
<comment type="caution">
    <text evidence="5">The sequence shown here is derived from an EMBL/GenBank/DDBJ whole genome shotgun (WGS) entry which is preliminary data.</text>
</comment>
<dbReference type="Proteomes" id="UP001201273">
    <property type="component" value="Unassembled WGS sequence"/>
</dbReference>
<sequence length="276" mass="31847">MSTNQALYPIREVSEQTGVNSVTLRAWQRRFGLLNPQRTAKGHRLYSEQDIARVHEIVRWLEKGVPISQVKPLLEQQPNNEVLDNWQQQIELLLAASFALKASKLNQLLDQLTSLYPYGLVMNKVLIPWLKQCDEDCVTRADGTIVMVWLQQQIKQRFYTRLQLANQTNQGLAVWLLQVGERPWWRLLLQANEWALAGYRVTALHLPDLTQLPLVIDRLEANDILFDLPAQVTTNQKQLFNQHGARAYLTGEFAVLHQVNLGLRVADSRQPKEAWQ</sequence>
<organism evidence="5 6">
    <name type="scientific">Motilimonas cestriensis</name>
    <dbReference type="NCBI Taxonomy" id="2742685"/>
    <lineage>
        <taxon>Bacteria</taxon>
        <taxon>Pseudomonadati</taxon>
        <taxon>Pseudomonadota</taxon>
        <taxon>Gammaproteobacteria</taxon>
        <taxon>Alteromonadales</taxon>
        <taxon>Alteromonadales genera incertae sedis</taxon>
        <taxon>Motilimonas</taxon>
    </lineage>
</organism>
<evidence type="ECO:0000259" key="4">
    <source>
        <dbReference type="PROSITE" id="PS50937"/>
    </source>
</evidence>
<dbReference type="EMBL" id="JAIMJA010000016">
    <property type="protein sequence ID" value="MCE2596191.1"/>
    <property type="molecule type" value="Genomic_DNA"/>
</dbReference>
<reference evidence="5 6" key="1">
    <citation type="journal article" date="2022" name="Environ. Microbiol. Rep.">
        <title>Eco-phylogenetic analyses reveal divergent evolution of vitamin B12 metabolism in the marine bacterial family 'Psychromonadaceae'.</title>
        <authorList>
            <person name="Jin X."/>
            <person name="Yang Y."/>
            <person name="Cao H."/>
            <person name="Gao B."/>
            <person name="Zhao Z."/>
        </authorList>
    </citation>
    <scope>NUCLEOTIDE SEQUENCE [LARGE SCALE GENOMIC DNA]</scope>
    <source>
        <strain evidence="5 6">MKS20</strain>
    </source>
</reference>
<dbReference type="PANTHER" id="PTHR30204:SF67">
    <property type="entry name" value="HTH-TYPE TRANSCRIPTIONAL REGULATOR MLRA-RELATED"/>
    <property type="match status" value="1"/>
</dbReference>